<organism evidence="1 2">
    <name type="scientific">Mythimna loreyi</name>
    <dbReference type="NCBI Taxonomy" id="667449"/>
    <lineage>
        <taxon>Eukaryota</taxon>
        <taxon>Metazoa</taxon>
        <taxon>Ecdysozoa</taxon>
        <taxon>Arthropoda</taxon>
        <taxon>Hexapoda</taxon>
        <taxon>Insecta</taxon>
        <taxon>Pterygota</taxon>
        <taxon>Neoptera</taxon>
        <taxon>Endopterygota</taxon>
        <taxon>Lepidoptera</taxon>
        <taxon>Glossata</taxon>
        <taxon>Ditrysia</taxon>
        <taxon>Noctuoidea</taxon>
        <taxon>Noctuidae</taxon>
        <taxon>Noctuinae</taxon>
        <taxon>Hadenini</taxon>
        <taxon>Mythimna</taxon>
    </lineage>
</organism>
<proteinExistence type="predicted"/>
<comment type="caution">
    <text evidence="1">The sequence shown here is derived from an EMBL/GenBank/DDBJ whole genome shotgun (WGS) entry which is preliminary data.</text>
</comment>
<reference evidence="1" key="1">
    <citation type="submission" date="2023-03" db="EMBL/GenBank/DDBJ databases">
        <title>Chromosome-level genomes of two armyworms, Mythimna separata and Mythimna loreyi, provide insights into the biosynthesis and reception of sex pheromones.</title>
        <authorList>
            <person name="Zhao H."/>
        </authorList>
    </citation>
    <scope>NUCLEOTIDE SEQUENCE</scope>
    <source>
        <strain evidence="1">BeijingLab</strain>
    </source>
</reference>
<evidence type="ECO:0000313" key="1">
    <source>
        <dbReference type="EMBL" id="KAJ8723242.1"/>
    </source>
</evidence>
<protein>
    <submittedName>
        <fullName evidence="1">Uncharacterized protein</fullName>
    </submittedName>
</protein>
<dbReference type="Proteomes" id="UP001231649">
    <property type="component" value="Chromosome 14"/>
</dbReference>
<name>A0ACC2QSY3_9NEOP</name>
<dbReference type="EMBL" id="CM056790">
    <property type="protein sequence ID" value="KAJ8723242.1"/>
    <property type="molecule type" value="Genomic_DNA"/>
</dbReference>
<gene>
    <name evidence="1" type="ORF">PYW08_003154</name>
</gene>
<evidence type="ECO:0000313" key="2">
    <source>
        <dbReference type="Proteomes" id="UP001231649"/>
    </source>
</evidence>
<keyword evidence="2" id="KW-1185">Reference proteome</keyword>
<sequence length="1210" mass="133482">MRENNMLSFGHRVLVLAKTIVCCKFLTAFFLRIQIRKSGSTKRAGYDLGHAIKMEVVNIGEGRYEQSENVPGSSIDSDASSSAFESNDSDHFSEDLDKSSEDGDLKEDLQKTIPECYKSDSNFSSHTASITNDEEFQATALCQFMDILNDLDEVLDKSLLACLDDGTKNFDSDEEDLICKIKEVIGESQGESDRSEAQSSLDDNTQVITCSNVHASAPPMEEMDITPSISERSNLTSLGRSKSFSELTDNDRQVLVTSLERASTTNDTLRNSMRRLDPIVLPAITAESSCEPLTLPVILFLEHNINMRPTSAPIQLQVTAANLSSDGASGPLIVGRRALLMNRTLSLPSPGDSDVTAGDWTGRNTARSTARSTSASSSSSESLDVAPIIQNAASATDERNEETEEPPFGVWPHRMSAMLACLSCTVGIFNISRFAIFSVHFGASFIIQFFILSFLIGIPLFTLHLCLGQVLESGPVDMWRISPIFQGVGVSLLITQAVIGMYSIIGLSWIFVYFRDSFITSNDKYKWALPHEFNFEDGVAKNGTYKIQETLPQYFHGEVLQRNLGSNSSYFGTIKFQVAFNLAVVWMIVFVALSKGLRSYGKAVYMLIFLPICGTLVLCTKLLTLIPYDTVVNIFSETEWSEFFINSNSWAAAAQETFLTWGLLGACIMQLTSHKNSKNKTNIILQKESACIVAFTFAVLLLGSFLANTCVQILKNYGYVYIPGSFETVKSTQFLWPISEPMPGNVVSTPVRYMGHYGSLVGVTVWKTGNIARTLSGWQPLQLATQIVPATLAVLPANLLSPAWAVIFYFIIIMFGIAQQLAIWHCVITGIMAINAEALKVWETTITFLSCVFGLAMGLLLSTDAGIRIVHFIDYVWVGSWWQCVIQVALACGVFVVRGRPYSPDVVVAALYSSRSRLSATLAALLSFTWTVVLPVLLCAICVMDFRVGQQKQMYSWRKPAGYWPVWCRQVAVFLQQGALLLVPIAAFIQTWRYMNKGPPDILDRIQNLYRPRMGAGHEPLGLQPPAPPAAPAPPDPPPKYTPPPSYSTATGARLLNTIRRSFRTLRRITTTRPEQSPAEDTAQLPITVSETVERDALVSLESQPPEYSGVFATPSITITDETDSRTTRPRSSTSRNSLSLTRDYLRRSFVRKSDSAKSIRSSLRRSFKYGGALTSSHEHLVRGAEPMSSTVAMSAVSTSHDRHSRASVI</sequence>
<accession>A0ACC2QSY3</accession>